<dbReference type="PROSITE" id="PS51186">
    <property type="entry name" value="GNAT"/>
    <property type="match status" value="1"/>
</dbReference>
<feature type="domain" description="N-acetyltransferase" evidence="3">
    <location>
        <begin position="1"/>
        <end position="163"/>
    </location>
</feature>
<evidence type="ECO:0000259" key="3">
    <source>
        <dbReference type="PROSITE" id="PS51186"/>
    </source>
</evidence>
<comment type="caution">
    <text evidence="4">The sequence shown here is derived from an EMBL/GenBank/DDBJ whole genome shotgun (WGS) entry which is preliminary data.</text>
</comment>
<evidence type="ECO:0000256" key="2">
    <source>
        <dbReference type="ARBA" id="ARBA00023315"/>
    </source>
</evidence>
<protein>
    <submittedName>
        <fullName evidence="4">GNAT family N-acetyltransferase</fullName>
        <ecNumber evidence="4">2.3.-.-</ecNumber>
    </submittedName>
</protein>
<dbReference type="PANTHER" id="PTHR43072">
    <property type="entry name" value="N-ACETYLTRANSFERASE"/>
    <property type="match status" value="1"/>
</dbReference>
<accession>A0ABV7R911</accession>
<dbReference type="PANTHER" id="PTHR43072:SF23">
    <property type="entry name" value="UPF0039 PROTEIN C11D3.02C"/>
    <property type="match status" value="1"/>
</dbReference>
<keyword evidence="5" id="KW-1185">Reference proteome</keyword>
<dbReference type="InterPro" id="IPR016181">
    <property type="entry name" value="Acyl_CoA_acyltransferase"/>
</dbReference>
<gene>
    <name evidence="4" type="ORF">ACFOMH_16335</name>
</gene>
<dbReference type="EMBL" id="JBHRXJ010000014">
    <property type="protein sequence ID" value="MFC3529746.1"/>
    <property type="molecule type" value="Genomic_DNA"/>
</dbReference>
<organism evidence="4 5">
    <name type="scientific">Paracoccus mangrovi</name>
    <dbReference type="NCBI Taxonomy" id="1715645"/>
    <lineage>
        <taxon>Bacteria</taxon>
        <taxon>Pseudomonadati</taxon>
        <taxon>Pseudomonadota</taxon>
        <taxon>Alphaproteobacteria</taxon>
        <taxon>Rhodobacterales</taxon>
        <taxon>Paracoccaceae</taxon>
        <taxon>Paracoccus</taxon>
    </lineage>
</organism>
<dbReference type="InterPro" id="IPR000182">
    <property type="entry name" value="GNAT_dom"/>
</dbReference>
<proteinExistence type="predicted"/>
<dbReference type="CDD" id="cd04301">
    <property type="entry name" value="NAT_SF"/>
    <property type="match status" value="1"/>
</dbReference>
<evidence type="ECO:0000313" key="5">
    <source>
        <dbReference type="Proteomes" id="UP001595721"/>
    </source>
</evidence>
<sequence length="163" mass="17510">MTIRPVRDADLGAILGFWNPLIRETTITFSSEEKTLSGLSAMIAARHAAGRAFLIGAADDGRVLGFASYDQFRAGNGYVHAMEHTVILAPEAHGRGLGRALMTAIEEHARMRGGHSMVAGVSGENAAGIAFHRALGYAHVGLLPQSGRKFGRWLDLVLMQKML</sequence>
<dbReference type="EC" id="2.3.-.-" evidence="4"/>
<reference evidence="5" key="1">
    <citation type="journal article" date="2019" name="Int. J. Syst. Evol. Microbiol.">
        <title>The Global Catalogue of Microorganisms (GCM) 10K type strain sequencing project: providing services to taxonomists for standard genome sequencing and annotation.</title>
        <authorList>
            <consortium name="The Broad Institute Genomics Platform"/>
            <consortium name="The Broad Institute Genome Sequencing Center for Infectious Disease"/>
            <person name="Wu L."/>
            <person name="Ma J."/>
        </authorList>
    </citation>
    <scope>NUCLEOTIDE SEQUENCE [LARGE SCALE GENOMIC DNA]</scope>
    <source>
        <strain evidence="5">KCTC 42899</strain>
    </source>
</reference>
<keyword evidence="1 4" id="KW-0808">Transferase</keyword>
<evidence type="ECO:0000313" key="4">
    <source>
        <dbReference type="EMBL" id="MFC3529746.1"/>
    </source>
</evidence>
<dbReference type="Gene3D" id="3.40.630.30">
    <property type="match status" value="1"/>
</dbReference>
<keyword evidence="2 4" id="KW-0012">Acyltransferase</keyword>
<dbReference type="GO" id="GO:0016746">
    <property type="term" value="F:acyltransferase activity"/>
    <property type="evidence" value="ECO:0007669"/>
    <property type="project" value="UniProtKB-KW"/>
</dbReference>
<dbReference type="SUPFAM" id="SSF55729">
    <property type="entry name" value="Acyl-CoA N-acyltransferases (Nat)"/>
    <property type="match status" value="1"/>
</dbReference>
<dbReference type="RefSeq" id="WP_377745817.1">
    <property type="nucleotide sequence ID" value="NZ_JBHRXJ010000014.1"/>
</dbReference>
<evidence type="ECO:0000256" key="1">
    <source>
        <dbReference type="ARBA" id="ARBA00022679"/>
    </source>
</evidence>
<name>A0ABV7R911_9RHOB</name>
<dbReference type="Pfam" id="PF00583">
    <property type="entry name" value="Acetyltransf_1"/>
    <property type="match status" value="1"/>
</dbReference>
<dbReference type="Proteomes" id="UP001595721">
    <property type="component" value="Unassembled WGS sequence"/>
</dbReference>